<dbReference type="Proteomes" id="UP001303902">
    <property type="component" value="Chromosome"/>
</dbReference>
<proteinExistence type="inferred from homology"/>
<keyword evidence="1 2" id="KW-0378">Hydrolase</keyword>
<accession>A0ABZ0L3K8</accession>
<dbReference type="CDD" id="cd10787">
    <property type="entry name" value="LamB_YcsF_like"/>
    <property type="match status" value="1"/>
</dbReference>
<comment type="catalytic activity">
    <reaction evidence="1">
        <text>5-oxo-L-proline + ATP + 2 H2O = L-glutamate + ADP + phosphate + H(+)</text>
        <dbReference type="Rhea" id="RHEA:10348"/>
        <dbReference type="ChEBI" id="CHEBI:15377"/>
        <dbReference type="ChEBI" id="CHEBI:15378"/>
        <dbReference type="ChEBI" id="CHEBI:29985"/>
        <dbReference type="ChEBI" id="CHEBI:30616"/>
        <dbReference type="ChEBI" id="CHEBI:43474"/>
        <dbReference type="ChEBI" id="CHEBI:58402"/>
        <dbReference type="ChEBI" id="CHEBI:456216"/>
        <dbReference type="EC" id="3.5.2.9"/>
    </reaction>
</comment>
<sequence>MTYKVDLNCDMGESFGAYTIGNDEEILKTITSANIACGFHAGDPTTMRKTVRMALEKNVAIGAHPGLQDLSGFGRREMAISTEETFDLVMYQIGALSAFVRAEGGRLQHVKPHGALYNMAAKSRELAESIAEAVYKVNPELMLFGLAGSELVKAGERMGLKVANEVFADRTYQSDGTLTPRREPNALITNHEAAIHQIVRMVKEGNVTATDGTVVAIKADTICIHGDGKTALEFAKVIPVALRSEGIEVQRIGKCVSPYNLKE</sequence>
<dbReference type="PANTHER" id="PTHR30292:SF0">
    <property type="entry name" value="5-OXOPROLINASE SUBUNIT A"/>
    <property type="match status" value="1"/>
</dbReference>
<keyword evidence="1" id="KW-0547">Nucleotide-binding</keyword>
<comment type="similarity">
    <text evidence="1">Belongs to the LamB/PxpA family.</text>
</comment>
<dbReference type="NCBIfam" id="NF003814">
    <property type="entry name" value="PRK05406.1-3"/>
    <property type="match status" value="1"/>
</dbReference>
<dbReference type="SUPFAM" id="SSF88713">
    <property type="entry name" value="Glycoside hydrolase/deacetylase"/>
    <property type="match status" value="1"/>
</dbReference>
<keyword evidence="3" id="KW-1185">Reference proteome</keyword>
<gene>
    <name evidence="1" type="primary">pxpA</name>
    <name evidence="2" type="ORF">QWT69_15215</name>
</gene>
<name>A0ABZ0L3K8_9BACL</name>
<dbReference type="PANTHER" id="PTHR30292">
    <property type="entry name" value="UNCHARACTERIZED PROTEIN YBGL-RELATED"/>
    <property type="match status" value="1"/>
</dbReference>
<dbReference type="GO" id="GO:0017168">
    <property type="term" value="F:5-oxoprolinase (ATP-hydrolyzing) activity"/>
    <property type="evidence" value="ECO:0007669"/>
    <property type="project" value="UniProtKB-EC"/>
</dbReference>
<dbReference type="Pfam" id="PF03746">
    <property type="entry name" value="LamB_YcsF"/>
    <property type="match status" value="1"/>
</dbReference>
<dbReference type="RefSeq" id="WP_317967061.1">
    <property type="nucleotide sequence ID" value="NZ_CP129118.1"/>
</dbReference>
<keyword evidence="1" id="KW-0067">ATP-binding</keyword>
<dbReference type="HAMAP" id="MF_00691">
    <property type="entry name" value="PxpA"/>
    <property type="match status" value="1"/>
</dbReference>
<comment type="subunit">
    <text evidence="1">Forms a complex composed of PxpA, PxpB and PxpC.</text>
</comment>
<evidence type="ECO:0000313" key="3">
    <source>
        <dbReference type="Proteomes" id="UP001303902"/>
    </source>
</evidence>
<reference evidence="2 3" key="1">
    <citation type="submission" date="2023-06" db="EMBL/GenBank/DDBJ databases">
        <title>Sporosarcina sp. nov., isolated from Korean tranditional fermented seafood 'Jeotgal'.</title>
        <authorList>
            <person name="Yang A.I."/>
            <person name="Shin N.-R."/>
        </authorList>
    </citation>
    <scope>NUCLEOTIDE SEQUENCE [LARGE SCALE GENOMIC DNA]</scope>
    <source>
        <strain evidence="2 3">T2O-4</strain>
    </source>
</reference>
<dbReference type="EMBL" id="CP129118">
    <property type="protein sequence ID" value="WOV87189.1"/>
    <property type="molecule type" value="Genomic_DNA"/>
</dbReference>
<dbReference type="NCBIfam" id="NF003816">
    <property type="entry name" value="PRK05406.1-5"/>
    <property type="match status" value="1"/>
</dbReference>
<dbReference type="Gene3D" id="3.20.20.370">
    <property type="entry name" value="Glycoside hydrolase/deacetylase"/>
    <property type="match status" value="1"/>
</dbReference>
<dbReference type="InterPro" id="IPR005501">
    <property type="entry name" value="LamB/YcsF/PxpA-like"/>
</dbReference>
<evidence type="ECO:0000313" key="2">
    <source>
        <dbReference type="EMBL" id="WOV87189.1"/>
    </source>
</evidence>
<comment type="function">
    <text evidence="1">Catalyzes the cleavage of 5-oxoproline to form L-glutamate coupled to the hydrolysis of ATP to ADP and inorganic phosphate.</text>
</comment>
<protein>
    <recommendedName>
        <fullName evidence="1">5-oxoprolinase subunit A</fullName>
        <shortName evidence="1">5-OPase subunit A</shortName>
        <ecNumber evidence="1">3.5.2.9</ecNumber>
    </recommendedName>
    <alternativeName>
        <fullName evidence="1">5-oxoprolinase (ATP-hydrolyzing) subunit A</fullName>
    </alternativeName>
</protein>
<dbReference type="EC" id="3.5.2.9" evidence="1"/>
<evidence type="ECO:0000256" key="1">
    <source>
        <dbReference type="HAMAP-Rule" id="MF_00691"/>
    </source>
</evidence>
<organism evidence="2 3">
    <name type="scientific">Sporosarcina oncorhynchi</name>
    <dbReference type="NCBI Taxonomy" id="3056444"/>
    <lineage>
        <taxon>Bacteria</taxon>
        <taxon>Bacillati</taxon>
        <taxon>Bacillota</taxon>
        <taxon>Bacilli</taxon>
        <taxon>Bacillales</taxon>
        <taxon>Caryophanaceae</taxon>
        <taxon>Sporosarcina</taxon>
    </lineage>
</organism>
<dbReference type="InterPro" id="IPR011330">
    <property type="entry name" value="Glyco_hydro/deAcase_b/a-brl"/>
</dbReference>